<evidence type="ECO:0000313" key="4">
    <source>
        <dbReference type="Proteomes" id="UP000309848"/>
    </source>
</evidence>
<keyword evidence="1" id="KW-0812">Transmembrane</keyword>
<feature type="transmembrane region" description="Helical" evidence="1">
    <location>
        <begin position="47"/>
        <end position="65"/>
    </location>
</feature>
<organism evidence="3 4">
    <name type="scientific">Sphingomonas naasensis</name>
    <dbReference type="NCBI Taxonomy" id="1344951"/>
    <lineage>
        <taxon>Bacteria</taxon>
        <taxon>Pseudomonadati</taxon>
        <taxon>Pseudomonadota</taxon>
        <taxon>Alphaproteobacteria</taxon>
        <taxon>Sphingomonadales</taxon>
        <taxon>Sphingomonadaceae</taxon>
        <taxon>Sphingomonas</taxon>
    </lineage>
</organism>
<protein>
    <submittedName>
        <fullName evidence="3">PH domain-containing protein</fullName>
    </submittedName>
</protein>
<dbReference type="InterPro" id="IPR005182">
    <property type="entry name" value="YdbS-like_PH"/>
</dbReference>
<sequence>MPQTIDRFRSSTLGWLRGTLAGWGTILLAAAGLIGSIWALAQRPVGVWAWLFPLLLVAALALLLTKWLANLATTYEVTEDRIILHRGIVRKSIDEIELYRVKDVRIDFSIVNQLADLGTISIASSDETTRDGPLVIADVERARARREQLRDLVNTARRNRGVREIDMVHEDLGDLTP</sequence>
<dbReference type="AlphaFoldDB" id="A0A4V3QV49"/>
<evidence type="ECO:0000256" key="1">
    <source>
        <dbReference type="SAM" id="Phobius"/>
    </source>
</evidence>
<gene>
    <name evidence="3" type="ORF">E5A74_20155</name>
</gene>
<accession>A0A4V3QV49</accession>
<keyword evidence="1" id="KW-1133">Transmembrane helix</keyword>
<dbReference type="RefSeq" id="WP_135987428.1">
    <property type="nucleotide sequence ID" value="NZ_JAASQM010000001.1"/>
</dbReference>
<reference evidence="3 4" key="1">
    <citation type="submission" date="2019-04" db="EMBL/GenBank/DDBJ databases">
        <title>Sphingomonas psychrotolerans sp. nov., isolated from soil in the Tianshan Mountains, Xinjiang, China.</title>
        <authorList>
            <person name="Luo Y."/>
            <person name="Sheng H."/>
        </authorList>
    </citation>
    <scope>NUCLEOTIDE SEQUENCE [LARGE SCALE GENOMIC DNA]</scope>
    <source>
        <strain evidence="3 4">KIS18-15</strain>
    </source>
</reference>
<evidence type="ECO:0000313" key="3">
    <source>
        <dbReference type="EMBL" id="TGX37262.1"/>
    </source>
</evidence>
<dbReference type="EMBL" id="SRXU01000013">
    <property type="protein sequence ID" value="TGX37262.1"/>
    <property type="molecule type" value="Genomic_DNA"/>
</dbReference>
<feature type="transmembrane region" description="Helical" evidence="1">
    <location>
        <begin position="20"/>
        <end position="41"/>
    </location>
</feature>
<dbReference type="PANTHER" id="PTHR37938:SF1">
    <property type="entry name" value="BLL0215 PROTEIN"/>
    <property type="match status" value="1"/>
</dbReference>
<keyword evidence="1" id="KW-0472">Membrane</keyword>
<name>A0A4V3QV49_9SPHN</name>
<dbReference type="OrthoDB" id="9790842at2"/>
<proteinExistence type="predicted"/>
<dbReference type="Pfam" id="PF03703">
    <property type="entry name" value="bPH_2"/>
    <property type="match status" value="1"/>
</dbReference>
<comment type="caution">
    <text evidence="3">The sequence shown here is derived from an EMBL/GenBank/DDBJ whole genome shotgun (WGS) entry which is preliminary data.</text>
</comment>
<evidence type="ECO:0000259" key="2">
    <source>
        <dbReference type="Pfam" id="PF03703"/>
    </source>
</evidence>
<feature type="domain" description="YdbS-like PH" evidence="2">
    <location>
        <begin position="72"/>
        <end position="146"/>
    </location>
</feature>
<dbReference type="Proteomes" id="UP000309848">
    <property type="component" value="Unassembled WGS sequence"/>
</dbReference>
<dbReference type="PANTHER" id="PTHR37938">
    <property type="entry name" value="BLL0215 PROTEIN"/>
    <property type="match status" value="1"/>
</dbReference>
<keyword evidence="4" id="KW-1185">Reference proteome</keyword>